<dbReference type="Proteomes" id="UP001143304">
    <property type="component" value="Unassembled WGS sequence"/>
</dbReference>
<evidence type="ECO:0000256" key="3">
    <source>
        <dbReference type="ARBA" id="ARBA00012856"/>
    </source>
</evidence>
<dbReference type="PIRSF" id="PIRSF000194">
    <property type="entry name" value="DHFR"/>
    <property type="match status" value="1"/>
</dbReference>
<dbReference type="InterPro" id="IPR001796">
    <property type="entry name" value="DHFR_dom"/>
</dbReference>
<comment type="function">
    <text evidence="7 8">Key enzyme in folate metabolism. Catalyzes an essential reaction for de novo glycine and purine synthesis, and for DNA precursor synthesis.</text>
</comment>
<evidence type="ECO:0000259" key="10">
    <source>
        <dbReference type="PROSITE" id="PS51330"/>
    </source>
</evidence>
<evidence type="ECO:0000313" key="11">
    <source>
        <dbReference type="EMBL" id="MCX2978115.1"/>
    </source>
</evidence>
<dbReference type="PANTHER" id="PTHR48069:SF3">
    <property type="entry name" value="DIHYDROFOLATE REDUCTASE"/>
    <property type="match status" value="1"/>
</dbReference>
<keyword evidence="12" id="KW-1185">Reference proteome</keyword>
<dbReference type="PROSITE" id="PS51330">
    <property type="entry name" value="DHFR_2"/>
    <property type="match status" value="1"/>
</dbReference>
<dbReference type="Gene3D" id="3.40.430.10">
    <property type="entry name" value="Dihydrofolate Reductase, subunit A"/>
    <property type="match status" value="1"/>
</dbReference>
<name>A0ABT3T775_9GAMM</name>
<dbReference type="InterPro" id="IPR024072">
    <property type="entry name" value="DHFR-like_dom_sf"/>
</dbReference>
<evidence type="ECO:0000256" key="4">
    <source>
        <dbReference type="ARBA" id="ARBA00022563"/>
    </source>
</evidence>
<comment type="catalytic activity">
    <reaction evidence="8">
        <text>(6S)-5,6,7,8-tetrahydrofolate + NADP(+) = 7,8-dihydrofolate + NADPH + H(+)</text>
        <dbReference type="Rhea" id="RHEA:15009"/>
        <dbReference type="ChEBI" id="CHEBI:15378"/>
        <dbReference type="ChEBI" id="CHEBI:57451"/>
        <dbReference type="ChEBI" id="CHEBI:57453"/>
        <dbReference type="ChEBI" id="CHEBI:57783"/>
        <dbReference type="ChEBI" id="CHEBI:58349"/>
        <dbReference type="EC" id="1.5.1.3"/>
    </reaction>
</comment>
<keyword evidence="6 8" id="KW-0560">Oxidoreductase</keyword>
<comment type="similarity">
    <text evidence="2 8 9">Belongs to the dihydrofolate reductase family.</text>
</comment>
<dbReference type="EMBL" id="SHNO01000001">
    <property type="protein sequence ID" value="MCX2978115.1"/>
    <property type="molecule type" value="Genomic_DNA"/>
</dbReference>
<keyword evidence="4 8" id="KW-0554">One-carbon metabolism</keyword>
<gene>
    <name evidence="11" type="ORF">EYC82_12180</name>
</gene>
<dbReference type="Pfam" id="PF00186">
    <property type="entry name" value="DHFR_1"/>
    <property type="match status" value="1"/>
</dbReference>
<dbReference type="EC" id="1.5.1.3" evidence="3 8"/>
<dbReference type="RefSeq" id="WP_279249816.1">
    <property type="nucleotide sequence ID" value="NZ_SHNO01000001.1"/>
</dbReference>
<comment type="caution">
    <text evidence="11">The sequence shown here is derived from an EMBL/GenBank/DDBJ whole genome shotgun (WGS) entry which is preliminary data.</text>
</comment>
<accession>A0ABT3T775</accession>
<evidence type="ECO:0000256" key="8">
    <source>
        <dbReference type="PIRNR" id="PIRNR000194"/>
    </source>
</evidence>
<feature type="domain" description="DHFR" evidence="10">
    <location>
        <begin position="6"/>
        <end position="170"/>
    </location>
</feature>
<dbReference type="CDD" id="cd00209">
    <property type="entry name" value="DHFR"/>
    <property type="match status" value="1"/>
</dbReference>
<keyword evidence="5 8" id="KW-0521">NADP</keyword>
<dbReference type="PROSITE" id="PS00075">
    <property type="entry name" value="DHFR_1"/>
    <property type="match status" value="1"/>
</dbReference>
<protein>
    <recommendedName>
        <fullName evidence="3 8">Dihydrofolate reductase</fullName>
        <ecNumber evidence="3 8">1.5.1.3</ecNumber>
    </recommendedName>
</protein>
<comment type="pathway">
    <text evidence="1 8">Cofactor biosynthesis; tetrahydrofolate biosynthesis; 5,6,7,8-tetrahydrofolate from 7,8-dihydrofolate: step 1/1.</text>
</comment>
<dbReference type="SUPFAM" id="SSF53597">
    <property type="entry name" value="Dihydrofolate reductase-like"/>
    <property type="match status" value="1"/>
</dbReference>
<reference evidence="11" key="1">
    <citation type="submission" date="2019-02" db="EMBL/GenBank/DDBJ databases">
        <authorList>
            <person name="Li S.-H."/>
        </authorList>
    </citation>
    <scope>NUCLEOTIDE SEQUENCE</scope>
    <source>
        <strain evidence="11">IMCC11814</strain>
    </source>
</reference>
<evidence type="ECO:0000313" key="12">
    <source>
        <dbReference type="Proteomes" id="UP001143304"/>
    </source>
</evidence>
<dbReference type="InterPro" id="IPR017925">
    <property type="entry name" value="DHFR_CS"/>
</dbReference>
<dbReference type="PRINTS" id="PR00070">
    <property type="entry name" value="DHFR"/>
</dbReference>
<evidence type="ECO:0000256" key="1">
    <source>
        <dbReference type="ARBA" id="ARBA00004903"/>
    </source>
</evidence>
<proteinExistence type="inferred from homology"/>
<organism evidence="11 12">
    <name type="scientific">Candidatus Marimicrobium litorale</name>
    <dbReference type="NCBI Taxonomy" id="2518991"/>
    <lineage>
        <taxon>Bacteria</taxon>
        <taxon>Pseudomonadati</taxon>
        <taxon>Pseudomonadota</taxon>
        <taxon>Gammaproteobacteria</taxon>
        <taxon>Cellvibrionales</taxon>
        <taxon>Halieaceae</taxon>
        <taxon>Marimicrobium</taxon>
    </lineage>
</organism>
<evidence type="ECO:0000256" key="6">
    <source>
        <dbReference type="ARBA" id="ARBA00023002"/>
    </source>
</evidence>
<evidence type="ECO:0000256" key="2">
    <source>
        <dbReference type="ARBA" id="ARBA00009539"/>
    </source>
</evidence>
<dbReference type="InterPro" id="IPR012259">
    <property type="entry name" value="DHFR"/>
</dbReference>
<dbReference type="PANTHER" id="PTHR48069">
    <property type="entry name" value="DIHYDROFOLATE REDUCTASE"/>
    <property type="match status" value="1"/>
</dbReference>
<sequence>MTETRPLALIVAVAENGVIGRDNDLPWKIPADMAHFKRVTMGKPLLMGRKTYESIGRPLPGRTNIVITRNPDFSAPGIEVVPSFEEAVLRAQSVARADGAEEVIVMGGAEVYRVSLPAADRLYVTEVHAAIEGDAYLDLDLGGWREVSRGYHDAGPQSSGLAYSFVQYGRPQARKR</sequence>
<evidence type="ECO:0000256" key="9">
    <source>
        <dbReference type="RuleBase" id="RU004474"/>
    </source>
</evidence>
<evidence type="ECO:0000256" key="7">
    <source>
        <dbReference type="ARBA" id="ARBA00025067"/>
    </source>
</evidence>
<evidence type="ECO:0000256" key="5">
    <source>
        <dbReference type="ARBA" id="ARBA00022857"/>
    </source>
</evidence>